<dbReference type="Pfam" id="PF04055">
    <property type="entry name" value="Radical_SAM"/>
    <property type="match status" value="1"/>
</dbReference>
<evidence type="ECO:0000256" key="2">
    <source>
        <dbReference type="ARBA" id="ARBA00022723"/>
    </source>
</evidence>
<proteinExistence type="predicted"/>
<dbReference type="SMART" id="SM00729">
    <property type="entry name" value="Elp3"/>
    <property type="match status" value="1"/>
</dbReference>
<protein>
    <submittedName>
        <fullName evidence="6">Radical SAM protein</fullName>
    </submittedName>
</protein>
<keyword evidence="1" id="KW-0949">S-adenosyl-L-methionine</keyword>
<dbReference type="SFLD" id="SFLDG01067">
    <property type="entry name" value="SPASM/twitch_domain_containing"/>
    <property type="match status" value="1"/>
</dbReference>
<dbReference type="InterPro" id="IPR007197">
    <property type="entry name" value="rSAM"/>
</dbReference>
<keyword evidence="3" id="KW-0408">Iron</keyword>
<accession>A0ABS0D2Y3</accession>
<dbReference type="InterPro" id="IPR006638">
    <property type="entry name" value="Elp3/MiaA/NifB-like_rSAM"/>
</dbReference>
<dbReference type="RefSeq" id="WP_195134187.1">
    <property type="nucleotide sequence ID" value="NZ_JADLQX010000102.1"/>
</dbReference>
<evidence type="ECO:0000256" key="4">
    <source>
        <dbReference type="ARBA" id="ARBA00023014"/>
    </source>
</evidence>
<name>A0ABS0D2Y3_9NOCA</name>
<evidence type="ECO:0000256" key="1">
    <source>
        <dbReference type="ARBA" id="ARBA00022691"/>
    </source>
</evidence>
<feature type="domain" description="Radical SAM core" evidence="5">
    <location>
        <begin position="15"/>
        <end position="224"/>
    </location>
</feature>
<evidence type="ECO:0000313" key="6">
    <source>
        <dbReference type="EMBL" id="MBF6303011.1"/>
    </source>
</evidence>
<dbReference type="CDD" id="cd01335">
    <property type="entry name" value="Radical_SAM"/>
    <property type="match status" value="1"/>
</dbReference>
<organism evidence="6 7">
    <name type="scientific">Nocardia amamiensis</name>
    <dbReference type="NCBI Taxonomy" id="404578"/>
    <lineage>
        <taxon>Bacteria</taxon>
        <taxon>Bacillati</taxon>
        <taxon>Actinomycetota</taxon>
        <taxon>Actinomycetes</taxon>
        <taxon>Mycobacteriales</taxon>
        <taxon>Nocardiaceae</taxon>
        <taxon>Nocardia</taxon>
    </lineage>
</organism>
<dbReference type="EMBL" id="JADLQX010000102">
    <property type="protein sequence ID" value="MBF6303011.1"/>
    <property type="molecule type" value="Genomic_DNA"/>
</dbReference>
<dbReference type="Proteomes" id="UP000702209">
    <property type="component" value="Unassembled WGS sequence"/>
</dbReference>
<evidence type="ECO:0000256" key="3">
    <source>
        <dbReference type="ARBA" id="ARBA00023004"/>
    </source>
</evidence>
<dbReference type="PANTHER" id="PTHR11228:SF35">
    <property type="entry name" value="MOLYBDENUM COFACTOR BIOSYNTHESIS PROTEIN A-RELATED"/>
    <property type="match status" value="1"/>
</dbReference>
<dbReference type="PROSITE" id="PS51918">
    <property type="entry name" value="RADICAL_SAM"/>
    <property type="match status" value="1"/>
</dbReference>
<dbReference type="SUPFAM" id="SSF102114">
    <property type="entry name" value="Radical SAM enzymes"/>
    <property type="match status" value="1"/>
</dbReference>
<dbReference type="SFLD" id="SFLDG01386">
    <property type="entry name" value="main_SPASM_domain-containing"/>
    <property type="match status" value="1"/>
</dbReference>
<dbReference type="Gene3D" id="3.20.20.70">
    <property type="entry name" value="Aldolase class I"/>
    <property type="match status" value="1"/>
</dbReference>
<dbReference type="InterPro" id="IPR050377">
    <property type="entry name" value="Radical_SAM_PqqE_MftC-like"/>
</dbReference>
<keyword evidence="2" id="KW-0479">Metal-binding</keyword>
<evidence type="ECO:0000259" key="5">
    <source>
        <dbReference type="PROSITE" id="PS51918"/>
    </source>
</evidence>
<dbReference type="PANTHER" id="PTHR11228">
    <property type="entry name" value="RADICAL SAM DOMAIN PROTEIN"/>
    <property type="match status" value="1"/>
</dbReference>
<dbReference type="InterPro" id="IPR058240">
    <property type="entry name" value="rSAM_sf"/>
</dbReference>
<keyword evidence="4" id="KW-0411">Iron-sulfur</keyword>
<gene>
    <name evidence="6" type="ORF">IU459_36720</name>
</gene>
<evidence type="ECO:0000313" key="7">
    <source>
        <dbReference type="Proteomes" id="UP000702209"/>
    </source>
</evidence>
<comment type="caution">
    <text evidence="6">The sequence shown here is derived from an EMBL/GenBank/DDBJ whole genome shotgun (WGS) entry which is preliminary data.</text>
</comment>
<keyword evidence="7" id="KW-1185">Reference proteome</keyword>
<dbReference type="SFLD" id="SFLDS00029">
    <property type="entry name" value="Radical_SAM"/>
    <property type="match status" value="1"/>
</dbReference>
<reference evidence="6 7" key="1">
    <citation type="submission" date="2020-10" db="EMBL/GenBank/DDBJ databases">
        <title>Identification of Nocardia species via Next-generation sequencing and recognition of intraspecies genetic diversity.</title>
        <authorList>
            <person name="Li P."/>
            <person name="Li P."/>
            <person name="Lu B."/>
        </authorList>
    </citation>
    <scope>NUCLEOTIDE SEQUENCE [LARGE SCALE GENOMIC DNA]</scope>
    <source>
        <strain evidence="6 7">BJ06-0157</strain>
    </source>
</reference>
<dbReference type="InterPro" id="IPR013785">
    <property type="entry name" value="Aldolase_TIM"/>
</dbReference>
<sequence length="276" mass="30297">MTKPNRYLTESDIREHRPVHVVWELTLACNLKCVHCGSRAGARRPNELSTEECLDVVHQLRDLGVREVTLIGGEAFLRPDWVQIVRAVTANGMQCAIQSGGWHLDDERIREVSDAGLVACGVSIDGLAALHDRLRGRRGSFDAAVRALHRLRDVGIRTSVNTQITAPVMPQLRDLLEVLIQANVSNWQVQLMVAMGRAADNHHLLIQPYELLDLMPILADLYTAGVANGVLLQPGNNIGYFGPFEHVLRGSGDSAVHWTGCFAGRNVMGLGPIPVT</sequence>